<name>A0A1I0D2J6_9FIRM</name>
<dbReference type="SFLD" id="SFLDS00003">
    <property type="entry name" value="Haloacid_Dehalogenase"/>
    <property type="match status" value="1"/>
</dbReference>
<dbReference type="PANTHER" id="PTHR43434">
    <property type="entry name" value="PHOSPHOGLYCOLATE PHOSPHATASE"/>
    <property type="match status" value="1"/>
</dbReference>
<dbReference type="NCBIfam" id="TIGR01549">
    <property type="entry name" value="HAD-SF-IA-v1"/>
    <property type="match status" value="1"/>
</dbReference>
<reference evidence="1 2" key="1">
    <citation type="submission" date="2016-10" db="EMBL/GenBank/DDBJ databases">
        <authorList>
            <person name="de Groot N.N."/>
        </authorList>
    </citation>
    <scope>NUCLEOTIDE SEQUENCE [LARGE SCALE GENOMIC DNA]</scope>
    <source>
        <strain evidence="1 2">DSM 1801</strain>
    </source>
</reference>
<sequence>MNWKYILFDLDGTLTEPKIGITKSFQYALSSFGIKEDNLDNLEKVIGPPLYDSFVHFYQFSEEDAKKGVAKYRERFEVEGWKENRLYDGIVTMLESLRDKKIAIASSKPAVFVERICKYFDIYKYFDVIVGSELDGTSATKIEIISKACSQLGVKNKEDVIMVGDRKFDIEGAHQFGIKAIGVNYGYAQGEELSLAGADYIAETVEELEKLLRKERG</sequence>
<gene>
    <name evidence="1" type="ORF">SAMN04487772_11259</name>
</gene>
<dbReference type="SUPFAM" id="SSF56784">
    <property type="entry name" value="HAD-like"/>
    <property type="match status" value="1"/>
</dbReference>
<dbReference type="OrthoDB" id="9792518at2"/>
<dbReference type="InterPro" id="IPR050155">
    <property type="entry name" value="HAD-like_hydrolase_sf"/>
</dbReference>
<dbReference type="GO" id="GO:0005829">
    <property type="term" value="C:cytosol"/>
    <property type="evidence" value="ECO:0007669"/>
    <property type="project" value="TreeGrafter"/>
</dbReference>
<dbReference type="SFLD" id="SFLDG01129">
    <property type="entry name" value="C1.5:_HAD__Beta-PGM__Phosphata"/>
    <property type="match status" value="1"/>
</dbReference>
<organism evidence="1 2">
    <name type="scientific">[Clostridium] polysaccharolyticum</name>
    <dbReference type="NCBI Taxonomy" id="29364"/>
    <lineage>
        <taxon>Bacteria</taxon>
        <taxon>Bacillati</taxon>
        <taxon>Bacillota</taxon>
        <taxon>Clostridia</taxon>
        <taxon>Lachnospirales</taxon>
        <taxon>Lachnospiraceae</taxon>
    </lineage>
</organism>
<dbReference type="SFLD" id="SFLDG01135">
    <property type="entry name" value="C1.5.6:_HAD__Beta-PGM__Phospha"/>
    <property type="match status" value="1"/>
</dbReference>
<dbReference type="Gene3D" id="3.40.50.1000">
    <property type="entry name" value="HAD superfamily/HAD-like"/>
    <property type="match status" value="1"/>
</dbReference>
<dbReference type="InterPro" id="IPR041492">
    <property type="entry name" value="HAD_2"/>
</dbReference>
<dbReference type="STRING" id="29364.SAMN04487772_11259"/>
<dbReference type="RefSeq" id="WP_092477945.1">
    <property type="nucleotide sequence ID" value="NZ_FOHN01000012.1"/>
</dbReference>
<keyword evidence="2" id="KW-1185">Reference proteome</keyword>
<dbReference type="FunFam" id="3.40.50.1000:FF:000022">
    <property type="entry name" value="Phosphoglycolate phosphatase"/>
    <property type="match status" value="1"/>
</dbReference>
<dbReference type="PANTHER" id="PTHR43434:SF20">
    <property type="entry name" value="5'-NUCLEOTIDASE"/>
    <property type="match status" value="1"/>
</dbReference>
<dbReference type="AlphaFoldDB" id="A0A1I0D2J6"/>
<dbReference type="NCBIfam" id="TIGR01509">
    <property type="entry name" value="HAD-SF-IA-v3"/>
    <property type="match status" value="1"/>
</dbReference>
<dbReference type="InterPro" id="IPR006439">
    <property type="entry name" value="HAD-SF_hydro_IA"/>
</dbReference>
<dbReference type="InterPro" id="IPR036412">
    <property type="entry name" value="HAD-like_sf"/>
</dbReference>
<dbReference type="InterPro" id="IPR023214">
    <property type="entry name" value="HAD_sf"/>
</dbReference>
<evidence type="ECO:0000313" key="2">
    <source>
        <dbReference type="Proteomes" id="UP000199800"/>
    </source>
</evidence>
<dbReference type="GO" id="GO:0004713">
    <property type="term" value="F:protein tyrosine kinase activity"/>
    <property type="evidence" value="ECO:0007669"/>
    <property type="project" value="TreeGrafter"/>
</dbReference>
<protein>
    <submittedName>
        <fullName evidence="1">Phosphoglycolate phosphatase</fullName>
    </submittedName>
</protein>
<accession>A0A1I0D2J6</accession>
<dbReference type="EMBL" id="FOHN01000012">
    <property type="protein sequence ID" value="SET25686.1"/>
    <property type="molecule type" value="Genomic_DNA"/>
</dbReference>
<dbReference type="Gene3D" id="1.10.150.240">
    <property type="entry name" value="Putative phosphatase, domain 2"/>
    <property type="match status" value="1"/>
</dbReference>
<dbReference type="Proteomes" id="UP000199800">
    <property type="component" value="Unassembled WGS sequence"/>
</dbReference>
<dbReference type="Pfam" id="PF13419">
    <property type="entry name" value="HAD_2"/>
    <property type="match status" value="1"/>
</dbReference>
<dbReference type="InterPro" id="IPR023198">
    <property type="entry name" value="PGP-like_dom2"/>
</dbReference>
<evidence type="ECO:0000313" key="1">
    <source>
        <dbReference type="EMBL" id="SET25686.1"/>
    </source>
</evidence>
<proteinExistence type="predicted"/>